<dbReference type="EMBL" id="CM029047">
    <property type="protein sequence ID" value="KAG2581104.1"/>
    <property type="molecule type" value="Genomic_DNA"/>
</dbReference>
<evidence type="ECO:0000313" key="6">
    <source>
        <dbReference type="Proteomes" id="UP000823388"/>
    </source>
</evidence>
<evidence type="ECO:0008006" key="7">
    <source>
        <dbReference type="Google" id="ProtNLM"/>
    </source>
</evidence>
<dbReference type="Gene3D" id="1.25.40.420">
    <property type="match status" value="1"/>
</dbReference>
<comment type="caution">
    <text evidence="5">The sequence shown here is derived from an EMBL/GenBank/DDBJ whole genome shotgun (WGS) entry which is preliminary data.</text>
</comment>
<evidence type="ECO:0000313" key="5">
    <source>
        <dbReference type="EMBL" id="KAG2581104.1"/>
    </source>
</evidence>
<feature type="domain" description="BTB" evidence="3">
    <location>
        <begin position="166"/>
        <end position="229"/>
    </location>
</feature>
<feature type="domain" description="MATH" evidence="4">
    <location>
        <begin position="10"/>
        <end position="128"/>
    </location>
</feature>
<dbReference type="InterPro" id="IPR002083">
    <property type="entry name" value="MATH/TRAF_dom"/>
</dbReference>
<dbReference type="Pfam" id="PF24570">
    <property type="entry name" value="BACK_BPM_SPOP"/>
    <property type="match status" value="1"/>
</dbReference>
<dbReference type="InterPro" id="IPR056423">
    <property type="entry name" value="BACK_BPM_SPOP"/>
</dbReference>
<dbReference type="GO" id="GO:0016567">
    <property type="term" value="P:protein ubiquitination"/>
    <property type="evidence" value="ECO:0007669"/>
    <property type="project" value="InterPro"/>
</dbReference>
<evidence type="ECO:0000256" key="2">
    <source>
        <dbReference type="ARBA" id="ARBA00010846"/>
    </source>
</evidence>
<dbReference type="PROSITE" id="PS50097">
    <property type="entry name" value="BTB"/>
    <property type="match status" value="1"/>
</dbReference>
<protein>
    <recommendedName>
        <fullName evidence="7">BTB/POZ domain-containing protein</fullName>
    </recommendedName>
</protein>
<dbReference type="SMART" id="SM00225">
    <property type="entry name" value="BTB"/>
    <property type="match status" value="1"/>
</dbReference>
<dbReference type="Proteomes" id="UP000823388">
    <property type="component" value="Chromosome 6K"/>
</dbReference>
<dbReference type="Gene3D" id="2.60.210.10">
    <property type="entry name" value="Apoptosis, Tumor Necrosis Factor Receptor Associated Protein 2, Chain A"/>
    <property type="match status" value="1"/>
</dbReference>
<accession>A0A8T0R6D8</accession>
<dbReference type="SUPFAM" id="SSF54695">
    <property type="entry name" value="POZ domain"/>
    <property type="match status" value="1"/>
</dbReference>
<evidence type="ECO:0000259" key="4">
    <source>
        <dbReference type="PROSITE" id="PS50144"/>
    </source>
</evidence>
<comment type="pathway">
    <text evidence="1">Protein modification; protein ubiquitination.</text>
</comment>
<dbReference type="InterPro" id="IPR011333">
    <property type="entry name" value="SKP1/BTB/POZ_sf"/>
</dbReference>
<feature type="non-terminal residue" evidence="5">
    <location>
        <position position="1"/>
    </location>
</feature>
<sequence>ASTIAADTETGSHELTISGYSGTKGLGVGKFISSSAFIVGGHSWCIRYYPDGCNIENADSISVYLEARFKFSLLDQVGEAVPSHVFTSNKIRSFRSSKYWGCSYFLNQKYLESSSHLMDDSFRISCHVTVVNINVVGRNTLLYHVPPPMDDLRRDLGALLTSKIGADVEFKVGRETFMAHRSMLASRSSVFEAEFFGFMQEMKKETQILIIQDMEPRVFEAMLHFIYTDSQPEIDEGDTRVLAQHLLVAADRYNLQRLKLISEDILCKSIDTNTAATTLALAEQHGFHRLKEGCFNFLKCQGNMKAVMETDGFGHLMSSCPSLLIDLLARISP</sequence>
<dbReference type="InterPro" id="IPR008974">
    <property type="entry name" value="TRAF-like"/>
</dbReference>
<dbReference type="Gene3D" id="3.30.710.10">
    <property type="entry name" value="Potassium Channel Kv1.1, Chain A"/>
    <property type="match status" value="1"/>
</dbReference>
<dbReference type="PROSITE" id="PS50144">
    <property type="entry name" value="MATH"/>
    <property type="match status" value="1"/>
</dbReference>
<dbReference type="Pfam" id="PF22486">
    <property type="entry name" value="MATH_2"/>
    <property type="match status" value="1"/>
</dbReference>
<dbReference type="InterPro" id="IPR045005">
    <property type="entry name" value="BPM1-6"/>
</dbReference>
<dbReference type="SUPFAM" id="SSF49599">
    <property type="entry name" value="TRAF domain-like"/>
    <property type="match status" value="1"/>
</dbReference>
<evidence type="ECO:0000259" key="3">
    <source>
        <dbReference type="PROSITE" id="PS50097"/>
    </source>
</evidence>
<dbReference type="AlphaFoldDB" id="A0A8T0R6D8"/>
<organism evidence="5 6">
    <name type="scientific">Panicum virgatum</name>
    <name type="common">Blackwell switchgrass</name>
    <dbReference type="NCBI Taxonomy" id="38727"/>
    <lineage>
        <taxon>Eukaryota</taxon>
        <taxon>Viridiplantae</taxon>
        <taxon>Streptophyta</taxon>
        <taxon>Embryophyta</taxon>
        <taxon>Tracheophyta</taxon>
        <taxon>Spermatophyta</taxon>
        <taxon>Magnoliopsida</taxon>
        <taxon>Liliopsida</taxon>
        <taxon>Poales</taxon>
        <taxon>Poaceae</taxon>
        <taxon>PACMAD clade</taxon>
        <taxon>Panicoideae</taxon>
        <taxon>Panicodae</taxon>
        <taxon>Paniceae</taxon>
        <taxon>Panicinae</taxon>
        <taxon>Panicum</taxon>
        <taxon>Panicum sect. Hiantes</taxon>
    </lineage>
</organism>
<keyword evidence="6" id="KW-1185">Reference proteome</keyword>
<evidence type="ECO:0000256" key="1">
    <source>
        <dbReference type="ARBA" id="ARBA00004906"/>
    </source>
</evidence>
<dbReference type="InterPro" id="IPR000210">
    <property type="entry name" value="BTB/POZ_dom"/>
</dbReference>
<dbReference type="CDD" id="cd00121">
    <property type="entry name" value="MATH"/>
    <property type="match status" value="1"/>
</dbReference>
<comment type="similarity">
    <text evidence="2">Belongs to the Tdpoz family.</text>
</comment>
<gene>
    <name evidence="5" type="ORF">PVAP13_6KG013800</name>
</gene>
<dbReference type="Pfam" id="PF00651">
    <property type="entry name" value="BTB"/>
    <property type="match status" value="1"/>
</dbReference>
<proteinExistence type="inferred from homology"/>
<dbReference type="PANTHER" id="PTHR26379:SF483">
    <property type="entry name" value="OS11G0619800 PROTEIN"/>
    <property type="match status" value="1"/>
</dbReference>
<name>A0A8T0R6D8_PANVG</name>
<dbReference type="PANTHER" id="PTHR26379">
    <property type="entry name" value="BTB/POZ AND MATH DOMAIN-CONTAINING PROTEIN 1"/>
    <property type="match status" value="1"/>
</dbReference>
<reference evidence="5 6" key="1">
    <citation type="submission" date="2020-05" db="EMBL/GenBank/DDBJ databases">
        <title>WGS assembly of Panicum virgatum.</title>
        <authorList>
            <person name="Lovell J.T."/>
            <person name="Jenkins J."/>
            <person name="Shu S."/>
            <person name="Juenger T.E."/>
            <person name="Schmutz J."/>
        </authorList>
    </citation>
    <scope>NUCLEOTIDE SEQUENCE [LARGE SCALE GENOMIC DNA]</scope>
    <source>
        <strain evidence="6">cv. AP13</strain>
    </source>
</reference>